<proteinExistence type="predicted"/>
<accession>A0ABS8AZ72</accession>
<evidence type="ECO:0000313" key="1">
    <source>
        <dbReference type="EMBL" id="MCB2411110.1"/>
    </source>
</evidence>
<keyword evidence="2" id="KW-1185">Reference proteome</keyword>
<evidence type="ECO:0000313" key="2">
    <source>
        <dbReference type="Proteomes" id="UP001165296"/>
    </source>
</evidence>
<sequence length="277" mass="32324">PSDLLLIHLNGNYREEIVSYGGVSMSPFIIGPDRIGWAYFTHYHFINQYRSVAASQPSQAAYLASLKEQLDKGETQERDRRIANEDMSIHLETLIYLKVWESDFVLKRFYEFVRVLQEEPYDWYFKIAESSRDTTATGVTHEIIRKKIRDKLKDISPVLFEAFSVIYKSQIRNSVAHSNFSLQGRHLQLNNYQAADPASQLHAITYEDWADIFHTTLMLYNMMIGLDHRIQAHYGAVAEQQGNEVNILIRDVRNGGSEYEVPLTYRAEFKDYHFKQK</sequence>
<reference evidence="1" key="1">
    <citation type="submission" date="2021-10" db="EMBL/GenBank/DDBJ databases">
        <authorList>
            <person name="Dean J.D."/>
            <person name="Kim M.K."/>
            <person name="Newey C.N."/>
            <person name="Stoker T.S."/>
            <person name="Thompson D.W."/>
            <person name="Grose J.H."/>
        </authorList>
    </citation>
    <scope>NUCLEOTIDE SEQUENCE</scope>
    <source>
        <strain evidence="1">BT178</strain>
    </source>
</reference>
<comment type="caution">
    <text evidence="1">The sequence shown here is derived from an EMBL/GenBank/DDBJ whole genome shotgun (WGS) entry which is preliminary data.</text>
</comment>
<evidence type="ECO:0008006" key="3">
    <source>
        <dbReference type="Google" id="ProtNLM"/>
    </source>
</evidence>
<organism evidence="1 2">
    <name type="scientific">Hymenobacter lucidus</name>
    <dbReference type="NCBI Taxonomy" id="2880930"/>
    <lineage>
        <taxon>Bacteria</taxon>
        <taxon>Pseudomonadati</taxon>
        <taxon>Bacteroidota</taxon>
        <taxon>Cytophagia</taxon>
        <taxon>Cytophagales</taxon>
        <taxon>Hymenobacteraceae</taxon>
        <taxon>Hymenobacter</taxon>
    </lineage>
</organism>
<dbReference type="RefSeq" id="WP_226180654.1">
    <property type="nucleotide sequence ID" value="NZ_JAJADR010000014.1"/>
</dbReference>
<dbReference type="Proteomes" id="UP001165296">
    <property type="component" value="Unassembled WGS sequence"/>
</dbReference>
<protein>
    <recommendedName>
        <fullName evidence="3">Apea-like HEPN domain-containing protein</fullName>
    </recommendedName>
</protein>
<name>A0ABS8AZ72_9BACT</name>
<dbReference type="EMBL" id="JAJADR010000014">
    <property type="protein sequence ID" value="MCB2411110.1"/>
    <property type="molecule type" value="Genomic_DNA"/>
</dbReference>
<gene>
    <name evidence="1" type="ORF">LGH74_24195</name>
</gene>
<feature type="non-terminal residue" evidence="1">
    <location>
        <position position="1"/>
    </location>
</feature>